<dbReference type="GO" id="GO:0003887">
    <property type="term" value="F:DNA-directed DNA polymerase activity"/>
    <property type="evidence" value="ECO:0007669"/>
    <property type="project" value="TreeGrafter"/>
</dbReference>
<proteinExistence type="predicted"/>
<dbReference type="Proteomes" id="UP000242287">
    <property type="component" value="Unassembled WGS sequence"/>
</dbReference>
<evidence type="ECO:0000256" key="2">
    <source>
        <dbReference type="ARBA" id="ARBA00017589"/>
    </source>
</evidence>
<dbReference type="STRING" id="703135.A0A2A9NNZ9"/>
<dbReference type="PANTHER" id="PTHR17598">
    <property type="entry name" value="DNA POLYMERASE DELTA SUBUNIT 3"/>
    <property type="match status" value="1"/>
</dbReference>
<dbReference type="InterPro" id="IPR041913">
    <property type="entry name" value="POLD3_sf"/>
</dbReference>
<feature type="compositionally biased region" description="Basic residues" evidence="5">
    <location>
        <begin position="445"/>
        <end position="454"/>
    </location>
</feature>
<dbReference type="Gene3D" id="3.90.1030.20">
    <property type="entry name" value="DNA polymerase delta, p66 (Cdc27) subunit, wHTH domain"/>
    <property type="match status" value="1"/>
</dbReference>
<feature type="compositionally biased region" description="Basic and acidic residues" evidence="5">
    <location>
        <begin position="515"/>
        <end position="526"/>
    </location>
</feature>
<keyword evidence="7" id="KW-1185">Reference proteome</keyword>
<feature type="compositionally biased region" description="Basic and acidic residues" evidence="5">
    <location>
        <begin position="263"/>
        <end position="284"/>
    </location>
</feature>
<dbReference type="GO" id="GO:0006271">
    <property type="term" value="P:DNA strand elongation involved in DNA replication"/>
    <property type="evidence" value="ECO:0007669"/>
    <property type="project" value="TreeGrafter"/>
</dbReference>
<protein>
    <recommendedName>
        <fullName evidence="2">DNA polymerase delta subunit 3</fullName>
    </recommendedName>
</protein>
<dbReference type="InterPro" id="IPR019038">
    <property type="entry name" value="POLD3"/>
</dbReference>
<evidence type="ECO:0000256" key="1">
    <source>
        <dbReference type="ARBA" id="ARBA00004123"/>
    </source>
</evidence>
<comment type="subcellular location">
    <subcellularLocation>
        <location evidence="1">Nucleus</location>
    </subcellularLocation>
</comment>
<dbReference type="PANTHER" id="PTHR17598:SF13">
    <property type="entry name" value="DNA POLYMERASE DELTA SUBUNIT 3"/>
    <property type="match status" value="1"/>
</dbReference>
<dbReference type="AlphaFoldDB" id="A0A2A9NNZ9"/>
<evidence type="ECO:0000256" key="5">
    <source>
        <dbReference type="SAM" id="MobiDB-lite"/>
    </source>
</evidence>
<gene>
    <name evidence="6" type="ORF">AMATHDRAFT_2741</name>
</gene>
<dbReference type="GO" id="GO:0043625">
    <property type="term" value="C:delta DNA polymerase complex"/>
    <property type="evidence" value="ECO:0007669"/>
    <property type="project" value="InterPro"/>
</dbReference>
<feature type="region of interest" description="Disordered" evidence="5">
    <location>
        <begin position="208"/>
        <end position="372"/>
    </location>
</feature>
<feature type="compositionally biased region" description="Basic and acidic residues" evidence="5">
    <location>
        <begin position="294"/>
        <end position="304"/>
    </location>
</feature>
<evidence type="ECO:0000313" key="6">
    <source>
        <dbReference type="EMBL" id="PFH51838.1"/>
    </source>
</evidence>
<feature type="compositionally biased region" description="Basic and acidic residues" evidence="5">
    <location>
        <begin position="389"/>
        <end position="402"/>
    </location>
</feature>
<keyword evidence="4" id="KW-0539">Nucleus</keyword>
<dbReference type="GO" id="GO:0006297">
    <property type="term" value="P:nucleotide-excision repair, DNA gap filling"/>
    <property type="evidence" value="ECO:0007669"/>
    <property type="project" value="TreeGrafter"/>
</dbReference>
<feature type="compositionally biased region" description="Basic and acidic residues" evidence="5">
    <location>
        <begin position="214"/>
        <end position="254"/>
    </location>
</feature>
<evidence type="ECO:0000313" key="7">
    <source>
        <dbReference type="Proteomes" id="UP000242287"/>
    </source>
</evidence>
<dbReference type="EMBL" id="KZ301984">
    <property type="protein sequence ID" value="PFH51838.1"/>
    <property type="molecule type" value="Genomic_DNA"/>
</dbReference>
<reference evidence="6 7" key="1">
    <citation type="submission" date="2014-02" db="EMBL/GenBank/DDBJ databases">
        <title>Transposable element dynamics among asymbiotic and ectomycorrhizal Amanita fungi.</title>
        <authorList>
            <consortium name="DOE Joint Genome Institute"/>
            <person name="Hess J."/>
            <person name="Skrede I."/>
            <person name="Wolfe B."/>
            <person name="LaButti K."/>
            <person name="Ohm R.A."/>
            <person name="Grigoriev I.V."/>
            <person name="Pringle A."/>
        </authorList>
    </citation>
    <scope>NUCLEOTIDE SEQUENCE [LARGE SCALE GENOMIC DNA]</scope>
    <source>
        <strain evidence="6 7">SKay4041</strain>
    </source>
</reference>
<evidence type="ECO:0000256" key="4">
    <source>
        <dbReference type="ARBA" id="ARBA00023242"/>
    </source>
</evidence>
<feature type="region of interest" description="Disordered" evidence="5">
    <location>
        <begin position="490"/>
        <end position="556"/>
    </location>
</feature>
<name>A0A2A9NNZ9_9AGAR</name>
<accession>A0A2A9NNZ9</accession>
<keyword evidence="3" id="KW-0235">DNA replication</keyword>
<evidence type="ECO:0000256" key="3">
    <source>
        <dbReference type="ARBA" id="ARBA00022705"/>
    </source>
</evidence>
<dbReference type="OrthoDB" id="514823at2759"/>
<sequence length="572" mass="63922">MSNQQITDFLTKQLFVERNIVTYRLLSREFGLHVNQAKNELATFHKKAPFLSHPVECHASYLVTGETNVASRTTHSQPQQADDDDNPYVDYEEDKTKEILDTEFADAELATQVQWALTNEPQLEVVKARYSRLYNVHVYCLSPSILQEHGIMNSVTEKVRAVDNKKDMKAAASVGRIIDPRIQVGMSIQKYIPIPDFISFIQVKPSNQPVAGPSKERQYPPKKVETTKAKEPIKQTQKIKEEVAPVDKPEEKAKASGKAGFFKAKETKESTEKSEKAKAKKQTDSKMFFSAAKSELEKETDNHTRGTKRKSMAQSAKFDSEDGADTDIRASVPYESLSTTIPEGRREKEARVVGSIVMSDDEEGPRMQLRRNRRIRKVASDVDMAGESAVRDMMDIDDEHVTRASRPSANNIDEDTRMQNVNTSNGAVEGDVKMEMEDEEVVPKAKPKARKPRKVVPVGRNGLKKKRVVKSRMTLDEKGYTVTVDYSSYESIDEDESEEVQTKLKRKTTTVVPENEEKGDNNRDETGAAPLGRAGSRSKLGGGAKGSKMAQKAVKGGQAKIMAFFGAPKGRK</sequence>
<feature type="region of interest" description="Disordered" evidence="5">
    <location>
        <begin position="389"/>
        <end position="463"/>
    </location>
</feature>
<organism evidence="6 7">
    <name type="scientific">Amanita thiersii Skay4041</name>
    <dbReference type="NCBI Taxonomy" id="703135"/>
    <lineage>
        <taxon>Eukaryota</taxon>
        <taxon>Fungi</taxon>
        <taxon>Dikarya</taxon>
        <taxon>Basidiomycota</taxon>
        <taxon>Agaricomycotina</taxon>
        <taxon>Agaricomycetes</taxon>
        <taxon>Agaricomycetidae</taxon>
        <taxon>Agaricales</taxon>
        <taxon>Pluteineae</taxon>
        <taxon>Amanitaceae</taxon>
        <taxon>Amanita</taxon>
    </lineage>
</organism>
<dbReference type="GO" id="GO:1904161">
    <property type="term" value="P:DNA synthesis involved in UV-damage excision repair"/>
    <property type="evidence" value="ECO:0007669"/>
    <property type="project" value="TreeGrafter"/>
</dbReference>
<dbReference type="Pfam" id="PF09507">
    <property type="entry name" value="CDC27"/>
    <property type="match status" value="1"/>
</dbReference>